<gene>
    <name evidence="1" type="ORF">ACFQ3U_16445</name>
</gene>
<accession>A0ABW3TUJ1</accession>
<reference evidence="2" key="1">
    <citation type="journal article" date="2019" name="Int. J. Syst. Evol. Microbiol.">
        <title>The Global Catalogue of Microorganisms (GCM) 10K type strain sequencing project: providing services to taxonomists for standard genome sequencing and annotation.</title>
        <authorList>
            <consortium name="The Broad Institute Genomics Platform"/>
            <consortium name="The Broad Institute Genome Sequencing Center for Infectious Disease"/>
            <person name="Wu L."/>
            <person name="Ma J."/>
        </authorList>
    </citation>
    <scope>NUCLEOTIDE SEQUENCE [LARGE SCALE GENOMIC DNA]</scope>
    <source>
        <strain evidence="2">CCUG 50213</strain>
    </source>
</reference>
<name>A0ABW3TUJ1_9MICO</name>
<keyword evidence="2" id="KW-1185">Reference proteome</keyword>
<proteinExistence type="predicted"/>
<dbReference type="Proteomes" id="UP001597181">
    <property type="component" value="Unassembled WGS sequence"/>
</dbReference>
<evidence type="ECO:0000313" key="1">
    <source>
        <dbReference type="EMBL" id="MFD1203483.1"/>
    </source>
</evidence>
<sequence length="71" mass="7955">MQTDVFPDVCPVPIGPAHEFFVGELRVFDHAHDSTDEIIEHDYLGREHAVPVSGDAIARFRYAMTEGEPSE</sequence>
<dbReference type="EMBL" id="JBHTLY010000016">
    <property type="protein sequence ID" value="MFD1203483.1"/>
    <property type="molecule type" value="Genomic_DNA"/>
</dbReference>
<organism evidence="1 2">
    <name type="scientific">Leucobacter albus</name>
    <dbReference type="NCBI Taxonomy" id="272210"/>
    <lineage>
        <taxon>Bacteria</taxon>
        <taxon>Bacillati</taxon>
        <taxon>Actinomycetota</taxon>
        <taxon>Actinomycetes</taxon>
        <taxon>Micrococcales</taxon>
        <taxon>Microbacteriaceae</taxon>
        <taxon>Leucobacter</taxon>
    </lineage>
</organism>
<comment type="caution">
    <text evidence="1">The sequence shown here is derived from an EMBL/GenBank/DDBJ whole genome shotgun (WGS) entry which is preliminary data.</text>
</comment>
<evidence type="ECO:0000313" key="2">
    <source>
        <dbReference type="Proteomes" id="UP001597181"/>
    </source>
</evidence>
<dbReference type="RefSeq" id="WP_343962902.1">
    <property type="nucleotide sequence ID" value="NZ_BAAAKZ010000021.1"/>
</dbReference>
<protein>
    <submittedName>
        <fullName evidence="1">Uncharacterized protein</fullName>
    </submittedName>
</protein>